<dbReference type="EMBL" id="JAJNEC010000006">
    <property type="protein sequence ID" value="MCD2425217.1"/>
    <property type="molecule type" value="Genomic_DNA"/>
</dbReference>
<dbReference type="Gene3D" id="1.10.10.10">
    <property type="entry name" value="Winged helix-like DNA-binding domain superfamily/Winged helix DNA-binding domain"/>
    <property type="match status" value="1"/>
</dbReference>
<dbReference type="PANTHER" id="PTHR43133">
    <property type="entry name" value="RNA POLYMERASE ECF-TYPE SIGMA FACTO"/>
    <property type="match status" value="1"/>
</dbReference>
<feature type="domain" description="RNA polymerase sigma factor 70 region 4 type 2" evidence="6">
    <location>
        <begin position="120"/>
        <end position="171"/>
    </location>
</feature>
<evidence type="ECO:0000256" key="1">
    <source>
        <dbReference type="ARBA" id="ARBA00010641"/>
    </source>
</evidence>
<keyword evidence="2" id="KW-0805">Transcription regulation</keyword>
<dbReference type="InterPro" id="IPR039425">
    <property type="entry name" value="RNA_pol_sigma-70-like"/>
</dbReference>
<evidence type="ECO:0000259" key="5">
    <source>
        <dbReference type="Pfam" id="PF04542"/>
    </source>
</evidence>
<protein>
    <submittedName>
        <fullName evidence="7">Sigma-70 family RNA polymerase sigma factor</fullName>
    </submittedName>
</protein>
<dbReference type="Pfam" id="PF04542">
    <property type="entry name" value="Sigma70_r2"/>
    <property type="match status" value="1"/>
</dbReference>
<feature type="domain" description="RNA polymerase sigma-70 region 2" evidence="5">
    <location>
        <begin position="26"/>
        <end position="91"/>
    </location>
</feature>
<dbReference type="RefSeq" id="WP_231007656.1">
    <property type="nucleotide sequence ID" value="NZ_JAJNEC010000006.1"/>
</dbReference>
<evidence type="ECO:0000313" key="7">
    <source>
        <dbReference type="EMBL" id="MCD2425217.1"/>
    </source>
</evidence>
<reference evidence="7 8" key="1">
    <citation type="submission" date="2021-11" db="EMBL/GenBank/DDBJ databases">
        <title>Genomic of Niabella pedocola.</title>
        <authorList>
            <person name="Wu T."/>
        </authorList>
    </citation>
    <scope>NUCLEOTIDE SEQUENCE [LARGE SCALE GENOMIC DNA]</scope>
    <source>
        <strain evidence="7 8">JCM 31011</strain>
    </source>
</reference>
<dbReference type="SUPFAM" id="SSF88946">
    <property type="entry name" value="Sigma2 domain of RNA polymerase sigma factors"/>
    <property type="match status" value="1"/>
</dbReference>
<dbReference type="Proteomes" id="UP001199816">
    <property type="component" value="Unassembled WGS sequence"/>
</dbReference>
<evidence type="ECO:0000256" key="3">
    <source>
        <dbReference type="ARBA" id="ARBA00023082"/>
    </source>
</evidence>
<name>A0ABS8PVW9_9BACT</name>
<evidence type="ECO:0000259" key="6">
    <source>
        <dbReference type="Pfam" id="PF08281"/>
    </source>
</evidence>
<keyword evidence="4" id="KW-0804">Transcription</keyword>
<keyword evidence="3" id="KW-0731">Sigma factor</keyword>
<dbReference type="InterPro" id="IPR014284">
    <property type="entry name" value="RNA_pol_sigma-70_dom"/>
</dbReference>
<keyword evidence="8" id="KW-1185">Reference proteome</keyword>
<evidence type="ECO:0000256" key="4">
    <source>
        <dbReference type="ARBA" id="ARBA00023163"/>
    </source>
</evidence>
<dbReference type="InterPro" id="IPR007627">
    <property type="entry name" value="RNA_pol_sigma70_r2"/>
</dbReference>
<dbReference type="PANTHER" id="PTHR43133:SF46">
    <property type="entry name" value="RNA POLYMERASE SIGMA-70 FACTOR ECF SUBFAMILY"/>
    <property type="match status" value="1"/>
</dbReference>
<evidence type="ECO:0000256" key="2">
    <source>
        <dbReference type="ARBA" id="ARBA00023015"/>
    </source>
</evidence>
<dbReference type="InterPro" id="IPR013324">
    <property type="entry name" value="RNA_pol_sigma_r3/r4-like"/>
</dbReference>
<dbReference type="InterPro" id="IPR036388">
    <property type="entry name" value="WH-like_DNA-bd_sf"/>
</dbReference>
<dbReference type="InterPro" id="IPR013325">
    <property type="entry name" value="RNA_pol_sigma_r2"/>
</dbReference>
<organism evidence="7 8">
    <name type="scientific">Niabella pedocola</name>
    <dbReference type="NCBI Taxonomy" id="1752077"/>
    <lineage>
        <taxon>Bacteria</taxon>
        <taxon>Pseudomonadati</taxon>
        <taxon>Bacteroidota</taxon>
        <taxon>Chitinophagia</taxon>
        <taxon>Chitinophagales</taxon>
        <taxon>Chitinophagaceae</taxon>
        <taxon>Niabella</taxon>
    </lineage>
</organism>
<proteinExistence type="inferred from homology"/>
<evidence type="ECO:0000313" key="8">
    <source>
        <dbReference type="Proteomes" id="UP001199816"/>
    </source>
</evidence>
<dbReference type="Gene3D" id="1.10.1740.10">
    <property type="match status" value="1"/>
</dbReference>
<sequence>MNAEWPDEASLLFALREGNAGAFEVLYRTHWWALYKIAHRYLESRQDAEEVIQALFEKIWRERQTLQIKKMGPYLAACAYHAAMDILRRKKGQAIVYDTEHLPDTAEELPDRIAYTQLQQRIDAAIGTLPDKTRVVFQKSRYEQKTVRQIAAEMELTEKAVEYHITKSIRHIKEFLKK</sequence>
<comment type="similarity">
    <text evidence="1">Belongs to the sigma-70 factor family. ECF subfamily.</text>
</comment>
<accession>A0ABS8PVW9</accession>
<comment type="caution">
    <text evidence="7">The sequence shown here is derived from an EMBL/GenBank/DDBJ whole genome shotgun (WGS) entry which is preliminary data.</text>
</comment>
<gene>
    <name evidence="7" type="ORF">LQ567_20695</name>
</gene>
<dbReference type="NCBIfam" id="TIGR02937">
    <property type="entry name" value="sigma70-ECF"/>
    <property type="match status" value="1"/>
</dbReference>
<dbReference type="InterPro" id="IPR013249">
    <property type="entry name" value="RNA_pol_sigma70_r4_t2"/>
</dbReference>
<dbReference type="SUPFAM" id="SSF88659">
    <property type="entry name" value="Sigma3 and sigma4 domains of RNA polymerase sigma factors"/>
    <property type="match status" value="1"/>
</dbReference>
<dbReference type="Pfam" id="PF08281">
    <property type="entry name" value="Sigma70_r4_2"/>
    <property type="match status" value="1"/>
</dbReference>